<dbReference type="VEuPathDB" id="FungiDB:Malapachy_1853"/>
<evidence type="ECO:0000313" key="2">
    <source>
        <dbReference type="EMBL" id="KOS13859.1"/>
    </source>
</evidence>
<keyword evidence="3" id="KW-1185">Reference proteome</keyword>
<comment type="caution">
    <text evidence="2">The sequence shown here is derived from an EMBL/GenBank/DDBJ whole genome shotgun (WGS) entry which is preliminary data.</text>
</comment>
<feature type="compositionally biased region" description="Acidic residues" evidence="1">
    <location>
        <begin position="25"/>
        <end position="49"/>
    </location>
</feature>
<proteinExistence type="predicted"/>
<feature type="compositionally biased region" description="Acidic residues" evidence="1">
    <location>
        <begin position="56"/>
        <end position="74"/>
    </location>
</feature>
<protein>
    <submittedName>
        <fullName evidence="2">Delta-aminolevulinic acid dehydratase</fullName>
    </submittedName>
</protein>
<dbReference type="GeneID" id="28728224"/>
<dbReference type="AlphaFoldDB" id="A0A0M9VNY9"/>
<feature type="region of interest" description="Disordered" evidence="1">
    <location>
        <begin position="17"/>
        <end position="74"/>
    </location>
</feature>
<sequence>MSTTSRIATIDWDNLHLEEKRAAEGEDEAAPESEEEDLGDYEDEVDDDYAQNYFDNGEDDDDIDADGGDEAAFD</sequence>
<name>A0A0M9VNY9_9BASI</name>
<dbReference type="STRING" id="77020.A0A0M9VNY9"/>
<evidence type="ECO:0000256" key="1">
    <source>
        <dbReference type="SAM" id="MobiDB-lite"/>
    </source>
</evidence>
<gene>
    <name evidence="2" type="ORF">Malapachy_1853</name>
</gene>
<dbReference type="EMBL" id="LGAV01000005">
    <property type="protein sequence ID" value="KOS13859.1"/>
    <property type="molecule type" value="Genomic_DNA"/>
</dbReference>
<evidence type="ECO:0000313" key="3">
    <source>
        <dbReference type="Proteomes" id="UP000037751"/>
    </source>
</evidence>
<accession>A0A0M9VNY9</accession>
<organism evidence="2 3">
    <name type="scientific">Malassezia pachydermatis</name>
    <dbReference type="NCBI Taxonomy" id="77020"/>
    <lineage>
        <taxon>Eukaryota</taxon>
        <taxon>Fungi</taxon>
        <taxon>Dikarya</taxon>
        <taxon>Basidiomycota</taxon>
        <taxon>Ustilaginomycotina</taxon>
        <taxon>Malasseziomycetes</taxon>
        <taxon>Malasseziales</taxon>
        <taxon>Malasseziaceae</taxon>
        <taxon>Malassezia</taxon>
    </lineage>
</organism>
<reference evidence="2 3" key="1">
    <citation type="submission" date="2015-07" db="EMBL/GenBank/DDBJ databases">
        <title>Draft Genome Sequence of Malassezia furfur CBS1878 and Malassezia pachydermatis CBS1879.</title>
        <authorList>
            <person name="Triana S."/>
            <person name="Ohm R."/>
            <person name="Gonzalez A."/>
            <person name="DeCock H."/>
            <person name="Restrepo S."/>
            <person name="Celis A."/>
        </authorList>
    </citation>
    <scope>NUCLEOTIDE SEQUENCE [LARGE SCALE GENOMIC DNA]</scope>
    <source>
        <strain evidence="2 3">CBS 1879</strain>
    </source>
</reference>
<dbReference type="RefSeq" id="XP_017991491.1">
    <property type="nucleotide sequence ID" value="XM_018136349.1"/>
</dbReference>
<dbReference type="Proteomes" id="UP000037751">
    <property type="component" value="Unassembled WGS sequence"/>
</dbReference>